<dbReference type="InterPro" id="IPR001849">
    <property type="entry name" value="PH_domain"/>
</dbReference>
<reference evidence="5 6" key="1">
    <citation type="submission" date="2024-10" db="EMBL/GenBank/DDBJ databases">
        <authorList>
            <person name="Kim D."/>
        </authorList>
    </citation>
    <scope>NUCLEOTIDE SEQUENCE [LARGE SCALE GENOMIC DNA]</scope>
    <source>
        <strain evidence="5">BH-2024</strain>
    </source>
</reference>
<dbReference type="SUPFAM" id="SSF50729">
    <property type="entry name" value="PH domain-like"/>
    <property type="match status" value="1"/>
</dbReference>
<dbReference type="Proteomes" id="UP001620626">
    <property type="component" value="Unassembled WGS sequence"/>
</dbReference>
<evidence type="ECO:0000313" key="6">
    <source>
        <dbReference type="Proteomes" id="UP001620626"/>
    </source>
</evidence>
<dbReference type="Gene3D" id="1.10.472.80">
    <property type="entry name" value="Ypt/Rab-GAP domain of gyp1p, domain 3"/>
    <property type="match status" value="1"/>
</dbReference>
<evidence type="ECO:0000313" key="5">
    <source>
        <dbReference type="EMBL" id="KAL3068495.1"/>
    </source>
</evidence>
<feature type="domain" description="PH" evidence="3">
    <location>
        <begin position="15"/>
        <end position="112"/>
    </location>
</feature>
<feature type="region of interest" description="Disordered" evidence="2">
    <location>
        <begin position="657"/>
        <end position="716"/>
    </location>
</feature>
<feature type="domain" description="Rab-GAP TBC" evidence="4">
    <location>
        <begin position="807"/>
        <end position="1011"/>
    </location>
</feature>
<dbReference type="InterPro" id="IPR011993">
    <property type="entry name" value="PH-like_dom_sf"/>
</dbReference>
<feature type="region of interest" description="Disordered" evidence="2">
    <location>
        <begin position="112"/>
        <end position="170"/>
    </location>
</feature>
<gene>
    <name evidence="5" type="ORF">niasHT_030786</name>
</gene>
<dbReference type="PROSITE" id="PS50086">
    <property type="entry name" value="TBC_RABGAP"/>
    <property type="match status" value="1"/>
</dbReference>
<accession>A0ABD2HT18</accession>
<dbReference type="SMART" id="SM00233">
    <property type="entry name" value="PH"/>
    <property type="match status" value="1"/>
</dbReference>
<evidence type="ECO:0000256" key="2">
    <source>
        <dbReference type="SAM" id="MobiDB-lite"/>
    </source>
</evidence>
<dbReference type="SUPFAM" id="SSF47923">
    <property type="entry name" value="Ypt/Rab-GAP domain of gyp1p"/>
    <property type="match status" value="2"/>
</dbReference>
<dbReference type="PANTHER" id="PTHR47219">
    <property type="entry name" value="RAB GTPASE-ACTIVATING PROTEIN 1-LIKE"/>
    <property type="match status" value="1"/>
</dbReference>
<protein>
    <recommendedName>
        <fullName evidence="7">TBC1 domain family member 2B</fullName>
    </recommendedName>
</protein>
<feature type="region of interest" description="Disordered" evidence="2">
    <location>
        <begin position="426"/>
        <end position="457"/>
    </location>
</feature>
<dbReference type="Pfam" id="PF00169">
    <property type="entry name" value="PH"/>
    <property type="match status" value="1"/>
</dbReference>
<dbReference type="AlphaFoldDB" id="A0ABD2HT18"/>
<proteinExistence type="predicted"/>
<dbReference type="Gene3D" id="2.30.29.30">
    <property type="entry name" value="Pleckstrin-homology domain (PH domain)/Phosphotyrosine-binding domain (PTB)"/>
    <property type="match status" value="1"/>
</dbReference>
<evidence type="ECO:0008006" key="7">
    <source>
        <dbReference type="Google" id="ProtNLM"/>
    </source>
</evidence>
<feature type="coiled-coil region" evidence="1">
    <location>
        <begin position="487"/>
        <end position="528"/>
    </location>
</feature>
<dbReference type="Gene3D" id="1.10.8.270">
    <property type="entry name" value="putative rabgap domain of human tbc1 domain family member 14 like domains"/>
    <property type="match status" value="1"/>
</dbReference>
<evidence type="ECO:0000259" key="4">
    <source>
        <dbReference type="PROSITE" id="PS50086"/>
    </source>
</evidence>
<evidence type="ECO:0000256" key="1">
    <source>
        <dbReference type="SAM" id="Coils"/>
    </source>
</evidence>
<dbReference type="InterPro" id="IPR000195">
    <property type="entry name" value="Rab-GAP-TBC_dom"/>
</dbReference>
<feature type="coiled-coil region" evidence="1">
    <location>
        <begin position="319"/>
        <end position="360"/>
    </location>
</feature>
<feature type="compositionally biased region" description="Polar residues" evidence="2">
    <location>
        <begin position="148"/>
        <end position="158"/>
    </location>
</feature>
<comment type="caution">
    <text evidence="5">The sequence shown here is derived from an EMBL/GenBank/DDBJ whole genome shotgun (WGS) entry which is preliminary data.</text>
</comment>
<evidence type="ECO:0000259" key="3">
    <source>
        <dbReference type="PROSITE" id="PS50003"/>
    </source>
</evidence>
<dbReference type="FunFam" id="1.10.8.270:FF:000026">
    <property type="entry name" value="TBC (Tre-2/Bub2/Cdc16) domain family"/>
    <property type="match status" value="1"/>
</dbReference>
<feature type="compositionally biased region" description="Basic and acidic residues" evidence="2">
    <location>
        <begin position="117"/>
        <end position="135"/>
    </location>
</feature>
<organism evidence="5 6">
    <name type="scientific">Heterodera trifolii</name>
    <dbReference type="NCBI Taxonomy" id="157864"/>
    <lineage>
        <taxon>Eukaryota</taxon>
        <taxon>Metazoa</taxon>
        <taxon>Ecdysozoa</taxon>
        <taxon>Nematoda</taxon>
        <taxon>Chromadorea</taxon>
        <taxon>Rhabditida</taxon>
        <taxon>Tylenchina</taxon>
        <taxon>Tylenchomorpha</taxon>
        <taxon>Tylenchoidea</taxon>
        <taxon>Heteroderidae</taxon>
        <taxon>Heteroderinae</taxon>
        <taxon>Heterodera</taxon>
    </lineage>
</organism>
<dbReference type="SMART" id="SM00164">
    <property type="entry name" value="TBC"/>
    <property type="match status" value="1"/>
</dbReference>
<dbReference type="InterPro" id="IPR050302">
    <property type="entry name" value="Rab_GAP_TBC_domain"/>
</dbReference>
<dbReference type="PANTHER" id="PTHR47219:SF20">
    <property type="entry name" value="TBC1 DOMAIN FAMILY MEMBER 2B"/>
    <property type="match status" value="1"/>
</dbReference>
<dbReference type="PROSITE" id="PS50003">
    <property type="entry name" value="PH_DOMAIN"/>
    <property type="match status" value="1"/>
</dbReference>
<feature type="compositionally biased region" description="Basic and acidic residues" evidence="2">
    <location>
        <begin position="668"/>
        <end position="683"/>
    </location>
</feature>
<dbReference type="Pfam" id="PF00566">
    <property type="entry name" value="RabGAP-TBC"/>
    <property type="match status" value="1"/>
</dbReference>
<sequence length="1090" mass="121709">MTEDEMEDDTSTFGSSRIDGYLYKLEQRPFVGQMRRKYWFVLPRDTPVLYWYKSPTDFNCAGRILLTGAAFLYNPREQGIFEIHVDNKCYLLEAPNSRARLDWLSSMQQSRRRHYRREKEHTKEKSSEREGEGADRSNANENDDGDQIQGNLPSTSAAESVPDEESEDSARSVFYLREDGELHPGSLEVPPAIYTVCDAVELKIDTLLTRGVEETQQFEVATKKLLHKARSSFSSSFPSQQQPRENCARCQELTESLEQLRNRCYELTDDLVVHQQLVKCLKRGVVAAHNQRDALKRCCVDSSTDAEKVEFILERESALAKAQFAISELSRDNETLKEENRRLEAENSSLNITVDAYQESVRTKDELIMNMVTNATNALPFPSSSVPSTSAATGAIAAATPQVGTSGTPPPLATLRKSLIGSFIGKGISSPTAQPTPTAPPVGDKQSPANGNGSGGAEATEALLVDFGTPTDVAAKNLFTETAVNDLNEMKDLVDGYRNQNKFLNNEVLELQQIVQSLEDRERKLIRQNFNIEAVYYQLKSRYIMLLNHFQPSMDRQKRLPIEPSMIQELIDEVTRPHSPMRTHNANSLAVETAKSSSTLATLVACPRKAVAIIDANTDGGGVPHHNDPETDSLGFYLSSPRTRKAISDFFAKAVNSISGDEGDGSNEDERTANAEERQEPDHPTTAAEMPTGEAVGSTESAAPVPTEATAVSGSPATSHFVPYSSSAAFASPSAYENAGDAFKQDDWLLRLAADHQKRSDDIFASIELSNNQNLVEWLQRWDAYLVNHVLQPMSPNPQLKMLVRCGIPNTYRARVWSSLVDFLVGSTKSETGKGYYDCLLRKAQRIQEQSASGTAEEDAALKQIDLDLVRTLPNNKQFEAEQSPRVSSLKHILYAFRFHNRSVEYCQGLNRLGAIGLLYLDEPQAFWFLVACVDHLQPPNYYSPSLLGAVVDQRVLLDLVQDKMPALHSHLHKLEVDLSLFTLSWFLTIFVDVLSHNIYIKIFDVFLLEGNKVLFRFALALLKMAEHRLLECASLSGIQSCLSSLSTLITDFKTLAHIAFNCLNPFPARSIENRRQFYYSLYKNGKLKC</sequence>
<keyword evidence="1" id="KW-0175">Coiled coil</keyword>
<keyword evidence="6" id="KW-1185">Reference proteome</keyword>
<name>A0ABD2HT18_9BILA</name>
<dbReference type="InterPro" id="IPR035969">
    <property type="entry name" value="Rab-GAP_TBC_sf"/>
</dbReference>
<dbReference type="EMBL" id="JBICBT010001408">
    <property type="protein sequence ID" value="KAL3068495.1"/>
    <property type="molecule type" value="Genomic_DNA"/>
</dbReference>